<organism evidence="13 14">
    <name type="scientific">Zemynaea arenosa</name>
    <dbReference type="NCBI Taxonomy" id="2561931"/>
    <lineage>
        <taxon>Bacteria</taxon>
        <taxon>Pseudomonadati</taxon>
        <taxon>Pseudomonadota</taxon>
        <taxon>Betaproteobacteria</taxon>
        <taxon>Burkholderiales</taxon>
        <taxon>Oxalobacteraceae</taxon>
        <taxon>Telluria group</taxon>
        <taxon>Zemynaea</taxon>
    </lineage>
</organism>
<dbReference type="GO" id="GO:0006508">
    <property type="term" value="P:proteolysis"/>
    <property type="evidence" value="ECO:0007669"/>
    <property type="project" value="UniProtKB-KW"/>
</dbReference>
<name>A0A4Y9S0F4_9BURK</name>
<evidence type="ECO:0000259" key="11">
    <source>
        <dbReference type="Pfam" id="PF05922"/>
    </source>
</evidence>
<evidence type="ECO:0000256" key="2">
    <source>
        <dbReference type="ARBA" id="ARBA00022670"/>
    </source>
</evidence>
<feature type="domain" description="Subtilisin-like protease fibronectin type-III" evidence="12">
    <location>
        <begin position="708"/>
        <end position="801"/>
    </location>
</feature>
<dbReference type="InterPro" id="IPR023828">
    <property type="entry name" value="Peptidase_S8_Ser-AS"/>
</dbReference>
<dbReference type="InterPro" id="IPR046450">
    <property type="entry name" value="PA_dom_sf"/>
</dbReference>
<dbReference type="Pfam" id="PF05922">
    <property type="entry name" value="Inhibitor_I9"/>
    <property type="match status" value="1"/>
</dbReference>
<evidence type="ECO:0000256" key="6">
    <source>
        <dbReference type="PROSITE-ProRule" id="PRU01240"/>
    </source>
</evidence>
<dbReference type="Pfam" id="PF17766">
    <property type="entry name" value="fn3_6"/>
    <property type="match status" value="1"/>
</dbReference>
<dbReference type="GO" id="GO:0004252">
    <property type="term" value="F:serine-type endopeptidase activity"/>
    <property type="evidence" value="ECO:0007669"/>
    <property type="project" value="UniProtKB-UniRule"/>
</dbReference>
<dbReference type="Proteomes" id="UP000298438">
    <property type="component" value="Unassembled WGS sequence"/>
</dbReference>
<dbReference type="InterPro" id="IPR015500">
    <property type="entry name" value="Peptidase_S8_subtilisin-rel"/>
</dbReference>
<dbReference type="InterPro" id="IPR003137">
    <property type="entry name" value="PA_domain"/>
</dbReference>
<dbReference type="Gene3D" id="3.30.70.80">
    <property type="entry name" value="Peptidase S8 propeptide/proteinase inhibitor I9"/>
    <property type="match status" value="1"/>
</dbReference>
<keyword evidence="4 6" id="KW-0720">Serine protease</keyword>
<dbReference type="Pfam" id="PF00082">
    <property type="entry name" value="Peptidase_S8"/>
    <property type="match status" value="1"/>
</dbReference>
<evidence type="ECO:0000259" key="12">
    <source>
        <dbReference type="Pfam" id="PF17766"/>
    </source>
</evidence>
<evidence type="ECO:0000256" key="4">
    <source>
        <dbReference type="ARBA" id="ARBA00022825"/>
    </source>
</evidence>
<dbReference type="OrthoDB" id="614750at2"/>
<dbReference type="Pfam" id="PF02225">
    <property type="entry name" value="PA"/>
    <property type="match status" value="1"/>
</dbReference>
<feature type="chain" id="PRO_5021271290" evidence="8">
    <location>
        <begin position="24"/>
        <end position="1046"/>
    </location>
</feature>
<feature type="active site" description="Charge relay system" evidence="5 6">
    <location>
        <position position="167"/>
    </location>
</feature>
<evidence type="ECO:0000313" key="13">
    <source>
        <dbReference type="EMBL" id="TFW13961.1"/>
    </source>
</evidence>
<feature type="region of interest" description="Disordered" evidence="7">
    <location>
        <begin position="247"/>
        <end position="274"/>
    </location>
</feature>
<dbReference type="InterPro" id="IPR037045">
    <property type="entry name" value="S8pro/Inhibitor_I9_sf"/>
</dbReference>
<gene>
    <name evidence="13" type="ORF">E4L96_18925</name>
</gene>
<feature type="domain" description="Inhibitor I9" evidence="11">
    <location>
        <begin position="80"/>
        <end position="130"/>
    </location>
</feature>
<comment type="caution">
    <text evidence="13">The sequence shown here is derived from an EMBL/GenBank/DDBJ whole genome shotgun (WGS) entry which is preliminary data.</text>
</comment>
<feature type="domain" description="Peptidase S8/S53" evidence="9">
    <location>
        <begin position="158"/>
        <end position="649"/>
    </location>
</feature>
<evidence type="ECO:0000256" key="3">
    <source>
        <dbReference type="ARBA" id="ARBA00022801"/>
    </source>
</evidence>
<dbReference type="PROSITE" id="PS00138">
    <property type="entry name" value="SUBTILASE_SER"/>
    <property type="match status" value="1"/>
</dbReference>
<keyword evidence="3 6" id="KW-0378">Hydrolase</keyword>
<dbReference type="InterPro" id="IPR041469">
    <property type="entry name" value="Subtilisin-like_FN3"/>
</dbReference>
<dbReference type="InterPro" id="IPR045051">
    <property type="entry name" value="SBT"/>
</dbReference>
<proteinExistence type="inferred from homology"/>
<evidence type="ECO:0000256" key="1">
    <source>
        <dbReference type="ARBA" id="ARBA00011073"/>
    </source>
</evidence>
<dbReference type="AlphaFoldDB" id="A0A4Y9S0F4"/>
<dbReference type="RefSeq" id="WP_135208773.1">
    <property type="nucleotide sequence ID" value="NZ_SPVF01000243.1"/>
</dbReference>
<evidence type="ECO:0000259" key="10">
    <source>
        <dbReference type="Pfam" id="PF02225"/>
    </source>
</evidence>
<protein>
    <submittedName>
        <fullName evidence="13">Peptidase S8 and S53 subtilisin kexin sedolisin</fullName>
    </submittedName>
</protein>
<evidence type="ECO:0000259" key="9">
    <source>
        <dbReference type="Pfam" id="PF00082"/>
    </source>
</evidence>
<evidence type="ECO:0000313" key="14">
    <source>
        <dbReference type="Proteomes" id="UP000298438"/>
    </source>
</evidence>
<dbReference type="PROSITE" id="PS51892">
    <property type="entry name" value="SUBTILASE"/>
    <property type="match status" value="1"/>
</dbReference>
<evidence type="ECO:0000256" key="7">
    <source>
        <dbReference type="SAM" id="MobiDB-lite"/>
    </source>
</evidence>
<dbReference type="Gene3D" id="3.50.30.30">
    <property type="match status" value="1"/>
</dbReference>
<dbReference type="PANTHER" id="PTHR10795">
    <property type="entry name" value="PROPROTEIN CONVERTASE SUBTILISIN/KEXIN"/>
    <property type="match status" value="1"/>
</dbReference>
<dbReference type="Gene3D" id="3.40.50.200">
    <property type="entry name" value="Peptidase S8/S53 domain"/>
    <property type="match status" value="1"/>
</dbReference>
<dbReference type="Gene3D" id="2.60.40.2310">
    <property type="match status" value="1"/>
</dbReference>
<sequence>MKLRPATAAVVLALSAFALSAHADDLRRPYVVQLVDKPVASYDGSVAGYTATKPDAGSRLDVDTTPVQQYTGYLVTKQNDVLAAVPSAEVLHTYSVVLNGFTAMLTDDEVRTLKARTDVANITPDAPRHLDTNFTPTFLGLDGANGLWSKLGGKTGAGENMIIGVVDGGVWPENAAYADRVDTDGNPTFDPSGTLAYGPAPAGWHGICQTGEGFSATHCNNKLIGARYFDATYLTVGKTTHWTEFRSPRDSAAGATGHGGHGTHTSSTAGGNTGVAATVGGSSIGRLSGMAPRARVAMYKVCWTYIDPTATDGTGTKNSCYVGDSVAAIEQAVVDGVNVINFSISGGTSPTDPVEQAFLHASNAGVFVAASAGNDGPANAVAHISPWLTAVAASTHNRFMQGSTTLGNGASYTGASLNSNALPAAPLILATDAVKAGASATAANLCYSSAWPGGPGLDPLKVTGKVVVCTRGTNDRLDKSKAVKEAGGVGMILVNSSGDLIADPHSVPSVHVSAADGALIKAYAANNGATAAIGTFQIVASATNAPVVADFSSRGPNRYDANVMKPDIAAPGVDIYAGVTPDLTQAQRDAVADGSLVPPAAWASYQGTSMASPHIAGIAALLKQAHPTWSPSMIKSAMMTTATLTYPDTKLGLQAGQLPWGQGAGHISASAANDPGLVYAINSVDYLKYQCGVGVANSCGSGTLQPWNLNLPSLAAGSVVGTITLTRSVTNVGSTSATYTAQASLPGFNVTVSPSTLALAPGQTKSFNVTLAVTTATPNDWKYGSLVWSDGGAHTVKSPIVARAGKPISTVAMVTGDRTSQSRILSVATGFTGKMGAATGGLKEIAQTAMTVVQSAAPPGGAAAAAPLCAAGTAGMNPVPVTVPANTLAASFELFSRTTGAGNGNDDIDMVLINSAGTAVGYSGNGGANETIRLLAPAAGNYTLCLIGYGLENNQSTQTTLNAAVVSTADVGGNFKAAVPPKVYAGSTASVGVNWSGLASGKRYLGGLRLLDQNNVAQSNTLFLVETNNPIPLDDPQPRTQIVGKD</sequence>
<feature type="signal peptide" evidence="8">
    <location>
        <begin position="1"/>
        <end position="23"/>
    </location>
</feature>
<dbReference type="SUPFAM" id="SSF52025">
    <property type="entry name" value="PA domain"/>
    <property type="match status" value="1"/>
</dbReference>
<dbReference type="Gene3D" id="2.60.120.380">
    <property type="match status" value="1"/>
</dbReference>
<dbReference type="InterPro" id="IPR010259">
    <property type="entry name" value="S8pro/Inhibitor_I9"/>
</dbReference>
<dbReference type="InterPro" id="IPR036852">
    <property type="entry name" value="Peptidase_S8/S53_dom_sf"/>
</dbReference>
<evidence type="ECO:0000256" key="8">
    <source>
        <dbReference type="SAM" id="SignalP"/>
    </source>
</evidence>
<dbReference type="PRINTS" id="PR00723">
    <property type="entry name" value="SUBTILISIN"/>
</dbReference>
<comment type="similarity">
    <text evidence="1 6">Belongs to the peptidase S8 family.</text>
</comment>
<keyword evidence="8" id="KW-0732">Signal</keyword>
<dbReference type="InterPro" id="IPR000209">
    <property type="entry name" value="Peptidase_S8/S53_dom"/>
</dbReference>
<reference evidence="13 14" key="1">
    <citation type="submission" date="2019-03" db="EMBL/GenBank/DDBJ databases">
        <title>Draft Genome Sequence of Massilia arenosa sp. nov., a Novel Massilia Species Isolated from a Sandy-loam Maize Soil.</title>
        <authorList>
            <person name="Raths R."/>
            <person name="Peta V."/>
            <person name="Bucking H."/>
        </authorList>
    </citation>
    <scope>NUCLEOTIDE SEQUENCE [LARGE SCALE GENOMIC DNA]</scope>
    <source>
        <strain evidence="13 14">MC02</strain>
    </source>
</reference>
<dbReference type="InterPro" id="IPR034197">
    <property type="entry name" value="Peptidases_S8_3"/>
</dbReference>
<dbReference type="SUPFAM" id="SSF52743">
    <property type="entry name" value="Subtilisin-like"/>
    <property type="match status" value="1"/>
</dbReference>
<dbReference type="CDD" id="cd04852">
    <property type="entry name" value="Peptidases_S8_3"/>
    <property type="match status" value="1"/>
</dbReference>
<feature type="domain" description="PA" evidence="10">
    <location>
        <begin position="443"/>
        <end position="519"/>
    </location>
</feature>
<feature type="active site" description="Charge relay system" evidence="5 6">
    <location>
        <position position="609"/>
    </location>
</feature>
<dbReference type="EMBL" id="SPVF01000243">
    <property type="protein sequence ID" value="TFW13961.1"/>
    <property type="molecule type" value="Genomic_DNA"/>
</dbReference>
<dbReference type="CDD" id="cd02120">
    <property type="entry name" value="PA_subtilisin_like"/>
    <property type="match status" value="1"/>
</dbReference>
<keyword evidence="2 6" id="KW-0645">Protease</keyword>
<accession>A0A4Y9S0F4</accession>
<evidence type="ECO:0000256" key="5">
    <source>
        <dbReference type="PIRSR" id="PIRSR615500-1"/>
    </source>
</evidence>
<feature type="active site" description="Charge relay system" evidence="5 6">
    <location>
        <position position="261"/>
    </location>
</feature>
<keyword evidence="14" id="KW-1185">Reference proteome</keyword>
<feature type="compositionally biased region" description="Low complexity" evidence="7">
    <location>
        <begin position="263"/>
        <end position="274"/>
    </location>
</feature>